<dbReference type="GeneID" id="30974691"/>
<dbReference type="Proteomes" id="UP000184546">
    <property type="component" value="Unassembled WGS sequence"/>
</dbReference>
<gene>
    <name evidence="5" type="ORF">ASPACDRAFT_41060</name>
</gene>
<name>A0A1L9X1B9_ASPA1</name>
<organism evidence="5 6">
    <name type="scientific">Aspergillus aculeatus (strain ATCC 16872 / CBS 172.66 / WB 5094)</name>
    <dbReference type="NCBI Taxonomy" id="690307"/>
    <lineage>
        <taxon>Eukaryota</taxon>
        <taxon>Fungi</taxon>
        <taxon>Dikarya</taxon>
        <taxon>Ascomycota</taxon>
        <taxon>Pezizomycotina</taxon>
        <taxon>Eurotiomycetes</taxon>
        <taxon>Eurotiomycetidae</taxon>
        <taxon>Eurotiales</taxon>
        <taxon>Aspergillaceae</taxon>
        <taxon>Aspergillus</taxon>
        <taxon>Aspergillus subgen. Circumdati</taxon>
    </lineage>
</organism>
<dbReference type="InterPro" id="IPR023210">
    <property type="entry name" value="NADP_OxRdtase_dom"/>
</dbReference>
<dbReference type="PANTHER" id="PTHR43364:SF7">
    <property type="entry name" value="NADP-DEPENDENT OXIDOREDUCTASE DOMAIN-CONTAINING PROTEIN-RELATED"/>
    <property type="match status" value="1"/>
</dbReference>
<protein>
    <recommendedName>
        <fullName evidence="4">NADP-dependent oxidoreductase domain-containing protein</fullName>
    </recommendedName>
</protein>
<keyword evidence="1" id="KW-0521">NADP</keyword>
<dbReference type="InterPro" id="IPR050523">
    <property type="entry name" value="AKR_Detox_Biosynth"/>
</dbReference>
<dbReference type="Gene3D" id="3.20.20.100">
    <property type="entry name" value="NADP-dependent oxidoreductase domain"/>
    <property type="match status" value="3"/>
</dbReference>
<dbReference type="STRING" id="690307.A0A1L9X1B9"/>
<dbReference type="VEuPathDB" id="FungiDB:ASPACDRAFT_41060"/>
<keyword evidence="2" id="KW-0560">Oxidoreductase</keyword>
<evidence type="ECO:0000256" key="2">
    <source>
        <dbReference type="ARBA" id="ARBA00023002"/>
    </source>
</evidence>
<reference evidence="6" key="1">
    <citation type="journal article" date="2017" name="Genome Biol.">
        <title>Comparative genomics reveals high biological diversity and specific adaptations in the industrially and medically important fungal genus Aspergillus.</title>
        <authorList>
            <person name="de Vries R.P."/>
            <person name="Riley R."/>
            <person name="Wiebenga A."/>
            <person name="Aguilar-Osorio G."/>
            <person name="Amillis S."/>
            <person name="Uchima C.A."/>
            <person name="Anderluh G."/>
            <person name="Asadollahi M."/>
            <person name="Askin M."/>
            <person name="Barry K."/>
            <person name="Battaglia E."/>
            <person name="Bayram O."/>
            <person name="Benocci T."/>
            <person name="Braus-Stromeyer S.A."/>
            <person name="Caldana C."/>
            <person name="Canovas D."/>
            <person name="Cerqueira G.C."/>
            <person name="Chen F."/>
            <person name="Chen W."/>
            <person name="Choi C."/>
            <person name="Clum A."/>
            <person name="Dos Santos R.A."/>
            <person name="Damasio A.R."/>
            <person name="Diallinas G."/>
            <person name="Emri T."/>
            <person name="Fekete E."/>
            <person name="Flipphi M."/>
            <person name="Freyberg S."/>
            <person name="Gallo A."/>
            <person name="Gournas C."/>
            <person name="Habgood R."/>
            <person name="Hainaut M."/>
            <person name="Harispe M.L."/>
            <person name="Henrissat B."/>
            <person name="Hilden K.S."/>
            <person name="Hope R."/>
            <person name="Hossain A."/>
            <person name="Karabika E."/>
            <person name="Karaffa L."/>
            <person name="Karanyi Z."/>
            <person name="Krasevec N."/>
            <person name="Kuo A."/>
            <person name="Kusch H."/>
            <person name="LaButti K."/>
            <person name="Lagendijk E.L."/>
            <person name="Lapidus A."/>
            <person name="Levasseur A."/>
            <person name="Lindquist E."/>
            <person name="Lipzen A."/>
            <person name="Logrieco A.F."/>
            <person name="MacCabe A."/>
            <person name="Maekelae M.R."/>
            <person name="Malavazi I."/>
            <person name="Melin P."/>
            <person name="Meyer V."/>
            <person name="Mielnichuk N."/>
            <person name="Miskei M."/>
            <person name="Molnar A.P."/>
            <person name="Mule G."/>
            <person name="Ngan C.Y."/>
            <person name="Orejas M."/>
            <person name="Orosz E."/>
            <person name="Ouedraogo J.P."/>
            <person name="Overkamp K.M."/>
            <person name="Park H.-S."/>
            <person name="Perrone G."/>
            <person name="Piumi F."/>
            <person name="Punt P.J."/>
            <person name="Ram A.F."/>
            <person name="Ramon A."/>
            <person name="Rauscher S."/>
            <person name="Record E."/>
            <person name="Riano-Pachon D.M."/>
            <person name="Robert V."/>
            <person name="Roehrig J."/>
            <person name="Ruller R."/>
            <person name="Salamov A."/>
            <person name="Salih N.S."/>
            <person name="Samson R.A."/>
            <person name="Sandor E."/>
            <person name="Sanguinetti M."/>
            <person name="Schuetze T."/>
            <person name="Sepcic K."/>
            <person name="Shelest E."/>
            <person name="Sherlock G."/>
            <person name="Sophianopoulou V."/>
            <person name="Squina F.M."/>
            <person name="Sun H."/>
            <person name="Susca A."/>
            <person name="Todd R.B."/>
            <person name="Tsang A."/>
            <person name="Unkles S.E."/>
            <person name="van de Wiele N."/>
            <person name="van Rossen-Uffink D."/>
            <person name="Oliveira J.V."/>
            <person name="Vesth T.C."/>
            <person name="Visser J."/>
            <person name="Yu J.-H."/>
            <person name="Zhou M."/>
            <person name="Andersen M.R."/>
            <person name="Archer D.B."/>
            <person name="Baker S.E."/>
            <person name="Benoit I."/>
            <person name="Brakhage A.A."/>
            <person name="Braus G.H."/>
            <person name="Fischer R."/>
            <person name="Frisvad J.C."/>
            <person name="Goldman G.H."/>
            <person name="Houbraken J."/>
            <person name="Oakley B."/>
            <person name="Pocsi I."/>
            <person name="Scazzocchio C."/>
            <person name="Seiboth B."/>
            <person name="vanKuyk P.A."/>
            <person name="Wortman J."/>
            <person name="Dyer P.S."/>
            <person name="Grigoriev I.V."/>
        </authorList>
    </citation>
    <scope>NUCLEOTIDE SEQUENCE [LARGE SCALE GENOMIC DNA]</scope>
    <source>
        <strain evidence="6">ATCC 16872 / CBS 172.66 / WB 5094</strain>
    </source>
</reference>
<evidence type="ECO:0000259" key="4">
    <source>
        <dbReference type="Pfam" id="PF00248"/>
    </source>
</evidence>
<dbReference type="InterPro" id="IPR036812">
    <property type="entry name" value="NAD(P)_OxRdtase_dom_sf"/>
</dbReference>
<feature type="domain" description="NADP-dependent oxidoreductase" evidence="4">
    <location>
        <begin position="67"/>
        <end position="103"/>
    </location>
</feature>
<dbReference type="Pfam" id="PF00248">
    <property type="entry name" value="Aldo_ket_red"/>
    <property type="match status" value="2"/>
</dbReference>
<feature type="domain" description="NADP-dependent oxidoreductase" evidence="4">
    <location>
        <begin position="13"/>
        <end position="59"/>
    </location>
</feature>
<accession>A0A1L9X1B9</accession>
<dbReference type="PANTHER" id="PTHR43364">
    <property type="entry name" value="NADH-SPECIFIC METHYLGLYOXAL REDUCTASE-RELATED"/>
    <property type="match status" value="1"/>
</dbReference>
<dbReference type="GO" id="GO:0016491">
    <property type="term" value="F:oxidoreductase activity"/>
    <property type="evidence" value="ECO:0007669"/>
    <property type="project" value="UniProtKB-KW"/>
</dbReference>
<dbReference type="SUPFAM" id="SSF51430">
    <property type="entry name" value="NAD(P)-linked oxidoreductase"/>
    <property type="match status" value="1"/>
</dbReference>
<comment type="similarity">
    <text evidence="3">Belongs to the aldo/keto reductase family. Aldo/keto reductase 2 subfamily.</text>
</comment>
<evidence type="ECO:0000313" key="6">
    <source>
        <dbReference type="Proteomes" id="UP000184546"/>
    </source>
</evidence>
<keyword evidence="6" id="KW-1185">Reference proteome</keyword>
<sequence length="207" mass="23674">MPRIHELRRGVETVFNILDTYYEGRIGNFIDTANNYQNEESETWVGECMEAAWKSRRDRPRHQILHLYLHWWDFATLNEEVMQSLNPLVVAGKVLYLGVSGTHGWGCHTTITGLALAYDILQKASFTFSIVGCRQVEHLESNIKALKVSLDEHDSRQIESITPFDLGFPIDFLFLPHETGPANLHMMNMAAHLDNVQAPEAIRPKLD</sequence>
<dbReference type="OrthoDB" id="48988at2759"/>
<evidence type="ECO:0000256" key="3">
    <source>
        <dbReference type="ARBA" id="ARBA00038157"/>
    </source>
</evidence>
<dbReference type="AlphaFoldDB" id="A0A1L9X1B9"/>
<dbReference type="EMBL" id="KV878973">
    <property type="protein sequence ID" value="OJK02241.1"/>
    <property type="molecule type" value="Genomic_DNA"/>
</dbReference>
<proteinExistence type="inferred from homology"/>
<evidence type="ECO:0000313" key="5">
    <source>
        <dbReference type="EMBL" id="OJK02241.1"/>
    </source>
</evidence>
<dbReference type="RefSeq" id="XP_020058580.1">
    <property type="nucleotide sequence ID" value="XM_020200877.1"/>
</dbReference>
<evidence type="ECO:0000256" key="1">
    <source>
        <dbReference type="ARBA" id="ARBA00022857"/>
    </source>
</evidence>